<evidence type="ECO:0000256" key="2">
    <source>
        <dbReference type="ARBA" id="ARBA00004908"/>
    </source>
</evidence>
<dbReference type="SUPFAM" id="SSF53720">
    <property type="entry name" value="ALDH-like"/>
    <property type="match status" value="1"/>
</dbReference>
<dbReference type="GO" id="GO:0008218">
    <property type="term" value="P:bioluminescence"/>
    <property type="evidence" value="ECO:0007669"/>
    <property type="project" value="UniProtKB-KW"/>
</dbReference>
<reference evidence="10" key="1">
    <citation type="submission" date="2017-04" db="EMBL/GenBank/DDBJ databases">
        <authorList>
            <person name="Varghese N."/>
            <person name="Submissions S."/>
        </authorList>
    </citation>
    <scope>NUCLEOTIDE SEQUENCE [LARGE SCALE GENOMIC DNA]</scope>
    <source>
        <strain evidence="10">DSM 4125</strain>
    </source>
</reference>
<dbReference type="EC" id="1.2.1.50" evidence="4"/>
<comment type="catalytic activity">
    <reaction evidence="8">
        <text>a long-chain fatty aldehyde + NADP(+) + CoA = a long-chain fatty acyl-CoA + NADPH + H(+)</text>
        <dbReference type="Rhea" id="RHEA:15437"/>
        <dbReference type="ChEBI" id="CHEBI:15378"/>
        <dbReference type="ChEBI" id="CHEBI:17176"/>
        <dbReference type="ChEBI" id="CHEBI:57287"/>
        <dbReference type="ChEBI" id="CHEBI:57783"/>
        <dbReference type="ChEBI" id="CHEBI:58349"/>
        <dbReference type="ChEBI" id="CHEBI:83139"/>
        <dbReference type="EC" id="1.2.1.50"/>
    </reaction>
</comment>
<dbReference type="GO" id="GO:0050062">
    <property type="term" value="F:long-chain-fatty-acyl-CoA reductase activity"/>
    <property type="evidence" value="ECO:0007669"/>
    <property type="project" value="UniProtKB-EC"/>
</dbReference>
<dbReference type="AlphaFoldDB" id="A0A1X7KGU2"/>
<dbReference type="InterPro" id="IPR016161">
    <property type="entry name" value="Ald_DH/histidinol_DH"/>
</dbReference>
<dbReference type="Proteomes" id="UP000193804">
    <property type="component" value="Unassembled WGS sequence"/>
</dbReference>
<comment type="similarity">
    <text evidence="3">Belongs to the LuxC family.</text>
</comment>
<comment type="function">
    <text evidence="1">LuxC is the fatty acid reductase enzyme responsible for synthesis of the aldehyde substrate for the luminescent reaction catalyzed by luciferase.</text>
</comment>
<comment type="pathway">
    <text evidence="2">Lipid metabolism; fatty acid reduction for biolumincescence.</text>
</comment>
<proteinExistence type="inferred from homology"/>
<dbReference type="UniPathway" id="UPA00569"/>
<gene>
    <name evidence="9" type="ORF">SAMN05661096_02686</name>
</gene>
<sequence length="334" mass="38174">MNLQQRVQAFKALGEQLRNLSESELDEWYFRATAYNNWFTRENVFHAVKAIGEMLEADKLEKWVEQYDLPTESSKKIAVIMAGNIPLVGFHDFLSVLISGHSVVAKISSQDPYLLKEVVSLLVKIQPGFENRIELTQETISGFDAVIATGSNNSARYFEQYFGKYPNIIRKNRSSIAVLTGKESDEEIQAVGKDIFQYYGLGCRNVSKLLVPEGFNFSPFIEALDDFKWVADHHKWVNNYDYNKSIYLVNDEPHLDSGFFLMKEDKALVSPISVLFYEFYKDETDLQAKLGQKEEQIQCVVQKGSDLQPGQAQKPELWDYADGVDTLKFLSALK</sequence>
<evidence type="ECO:0000256" key="4">
    <source>
        <dbReference type="ARBA" id="ARBA00013020"/>
    </source>
</evidence>
<accession>A0A1X7KGU2</accession>
<dbReference type="EMBL" id="FXAW01000005">
    <property type="protein sequence ID" value="SMG39827.1"/>
    <property type="molecule type" value="Genomic_DNA"/>
</dbReference>
<dbReference type="OrthoDB" id="1522941at2"/>
<evidence type="ECO:0000256" key="8">
    <source>
        <dbReference type="ARBA" id="ARBA00049412"/>
    </source>
</evidence>
<protein>
    <recommendedName>
        <fullName evidence="4">long-chain-fatty-acyl-CoA reductase</fullName>
        <ecNumber evidence="4">1.2.1.50</ecNumber>
    </recommendedName>
</protein>
<dbReference type="Gene3D" id="3.40.605.10">
    <property type="entry name" value="Aldehyde Dehydrogenase, Chain A, domain 1"/>
    <property type="match status" value="1"/>
</dbReference>
<keyword evidence="5" id="KW-0521">NADP</keyword>
<dbReference type="InterPro" id="IPR008670">
    <property type="entry name" value="CoA_reduct_LuxC"/>
</dbReference>
<dbReference type="STRING" id="1028.SAMN05661096_02686"/>
<evidence type="ECO:0000313" key="10">
    <source>
        <dbReference type="Proteomes" id="UP000193804"/>
    </source>
</evidence>
<dbReference type="Pfam" id="PF05893">
    <property type="entry name" value="LuxC"/>
    <property type="match status" value="1"/>
</dbReference>
<dbReference type="Gene3D" id="3.40.309.10">
    <property type="entry name" value="Aldehyde Dehydrogenase, Chain A, domain 2"/>
    <property type="match status" value="1"/>
</dbReference>
<name>A0A1X7KGU2_9BACT</name>
<keyword evidence="7" id="KW-0455">Luminescence</keyword>
<organism evidence="9 10">
    <name type="scientific">Marivirga sericea</name>
    <dbReference type="NCBI Taxonomy" id="1028"/>
    <lineage>
        <taxon>Bacteria</taxon>
        <taxon>Pseudomonadati</taxon>
        <taxon>Bacteroidota</taxon>
        <taxon>Cytophagia</taxon>
        <taxon>Cytophagales</taxon>
        <taxon>Marivirgaceae</taxon>
        <taxon>Marivirga</taxon>
    </lineage>
</organism>
<dbReference type="InterPro" id="IPR016163">
    <property type="entry name" value="Ald_DH_C"/>
</dbReference>
<evidence type="ECO:0000313" key="9">
    <source>
        <dbReference type="EMBL" id="SMG39827.1"/>
    </source>
</evidence>
<evidence type="ECO:0000256" key="6">
    <source>
        <dbReference type="ARBA" id="ARBA00023002"/>
    </source>
</evidence>
<evidence type="ECO:0000256" key="7">
    <source>
        <dbReference type="ARBA" id="ARBA00023223"/>
    </source>
</evidence>
<dbReference type="InterPro" id="IPR016162">
    <property type="entry name" value="Ald_DH_N"/>
</dbReference>
<keyword evidence="6" id="KW-0560">Oxidoreductase</keyword>
<dbReference type="GO" id="GO:0003995">
    <property type="term" value="F:acyl-CoA dehydrogenase activity"/>
    <property type="evidence" value="ECO:0007669"/>
    <property type="project" value="InterPro"/>
</dbReference>
<evidence type="ECO:0000256" key="1">
    <source>
        <dbReference type="ARBA" id="ARBA00003277"/>
    </source>
</evidence>
<dbReference type="RefSeq" id="WP_085517851.1">
    <property type="nucleotide sequence ID" value="NZ_FXAW01000005.1"/>
</dbReference>
<evidence type="ECO:0000256" key="3">
    <source>
        <dbReference type="ARBA" id="ARBA00010915"/>
    </source>
</evidence>
<keyword evidence="10" id="KW-1185">Reference proteome</keyword>
<evidence type="ECO:0000256" key="5">
    <source>
        <dbReference type="ARBA" id="ARBA00022857"/>
    </source>
</evidence>